<dbReference type="InterPro" id="IPR050832">
    <property type="entry name" value="Bact_Acetyltransf"/>
</dbReference>
<dbReference type="CDD" id="cd04301">
    <property type="entry name" value="NAT_SF"/>
    <property type="match status" value="1"/>
</dbReference>
<dbReference type="GO" id="GO:0016747">
    <property type="term" value="F:acyltransferase activity, transferring groups other than amino-acyl groups"/>
    <property type="evidence" value="ECO:0007669"/>
    <property type="project" value="InterPro"/>
</dbReference>
<keyword evidence="2" id="KW-0012">Acyltransferase</keyword>
<dbReference type="InterPro" id="IPR016181">
    <property type="entry name" value="Acyl_CoA_acyltransferase"/>
</dbReference>
<organism evidence="4 5">
    <name type="scientific">Cognatilysobacter lacus</name>
    <dbReference type="NCBI Taxonomy" id="1643323"/>
    <lineage>
        <taxon>Bacteria</taxon>
        <taxon>Pseudomonadati</taxon>
        <taxon>Pseudomonadota</taxon>
        <taxon>Gammaproteobacteria</taxon>
        <taxon>Lysobacterales</taxon>
        <taxon>Lysobacteraceae</taxon>
        <taxon>Cognatilysobacter</taxon>
    </lineage>
</organism>
<gene>
    <name evidence="4" type="ORF">FW784_10950</name>
</gene>
<dbReference type="AlphaFoldDB" id="A0A5D8Z4M5"/>
<keyword evidence="5" id="KW-1185">Reference proteome</keyword>
<dbReference type="OrthoDB" id="7054990at2"/>
<proteinExistence type="predicted"/>
<evidence type="ECO:0000259" key="3">
    <source>
        <dbReference type="PROSITE" id="PS51186"/>
    </source>
</evidence>
<dbReference type="InterPro" id="IPR000182">
    <property type="entry name" value="GNAT_dom"/>
</dbReference>
<dbReference type="PROSITE" id="PS51186">
    <property type="entry name" value="GNAT"/>
    <property type="match status" value="1"/>
</dbReference>
<dbReference type="EMBL" id="VTRV01000131">
    <property type="protein sequence ID" value="TZF87624.1"/>
    <property type="molecule type" value="Genomic_DNA"/>
</dbReference>
<evidence type="ECO:0000313" key="4">
    <source>
        <dbReference type="EMBL" id="TZF87624.1"/>
    </source>
</evidence>
<dbReference type="SUPFAM" id="SSF55729">
    <property type="entry name" value="Acyl-CoA N-acyltransferases (Nat)"/>
    <property type="match status" value="1"/>
</dbReference>
<name>A0A5D8Z4M5_9GAMM</name>
<evidence type="ECO:0000256" key="2">
    <source>
        <dbReference type="ARBA" id="ARBA00023315"/>
    </source>
</evidence>
<feature type="domain" description="N-acetyltransferase" evidence="3">
    <location>
        <begin position="9"/>
        <end position="150"/>
    </location>
</feature>
<reference evidence="4 5" key="1">
    <citation type="submission" date="2019-08" db="EMBL/GenBank/DDBJ databases">
        <title>Draft genome sequence of Lysobacter sp. UKS-15.</title>
        <authorList>
            <person name="Im W.-T."/>
        </authorList>
    </citation>
    <scope>NUCLEOTIDE SEQUENCE [LARGE SCALE GENOMIC DNA]</scope>
    <source>
        <strain evidence="4 5">UKS-15</strain>
    </source>
</reference>
<sequence>MMQESSDGIRIRDASIGDASDVAPLLEALGYPCDRDGAADRIAAVLSDPRQRLLLAEIAGHVCGMVGMELRYSLARGAEQARITALVVAPACERQGVGRRLLREVEGIARQAGAARIEVTAAGSRGNAHTFYRSCGYDDASLHFAKLLGD</sequence>
<keyword evidence="1 4" id="KW-0808">Transferase</keyword>
<comment type="caution">
    <text evidence="4">The sequence shown here is derived from an EMBL/GenBank/DDBJ whole genome shotgun (WGS) entry which is preliminary data.</text>
</comment>
<protein>
    <submittedName>
        <fullName evidence="4">GNAT family N-acetyltransferase</fullName>
    </submittedName>
</protein>
<dbReference type="Proteomes" id="UP000323164">
    <property type="component" value="Unassembled WGS sequence"/>
</dbReference>
<evidence type="ECO:0000313" key="5">
    <source>
        <dbReference type="Proteomes" id="UP000323164"/>
    </source>
</evidence>
<evidence type="ECO:0000256" key="1">
    <source>
        <dbReference type="ARBA" id="ARBA00022679"/>
    </source>
</evidence>
<accession>A0A5D8Z4M5</accession>
<dbReference type="Gene3D" id="3.40.630.30">
    <property type="match status" value="1"/>
</dbReference>
<dbReference type="Pfam" id="PF00583">
    <property type="entry name" value="Acetyltransf_1"/>
    <property type="match status" value="1"/>
</dbReference>
<dbReference type="PANTHER" id="PTHR43877">
    <property type="entry name" value="AMINOALKYLPHOSPHONATE N-ACETYLTRANSFERASE-RELATED-RELATED"/>
    <property type="match status" value="1"/>
</dbReference>